<dbReference type="EMBL" id="ASPP01008732">
    <property type="protein sequence ID" value="ETO25132.1"/>
    <property type="molecule type" value="Genomic_DNA"/>
</dbReference>
<gene>
    <name evidence="2" type="ORF">RFI_12010</name>
</gene>
<keyword evidence="1" id="KW-0472">Membrane</keyword>
<feature type="transmembrane region" description="Helical" evidence="1">
    <location>
        <begin position="97"/>
        <end position="115"/>
    </location>
</feature>
<name>X6NIF3_RETFI</name>
<feature type="transmembrane region" description="Helical" evidence="1">
    <location>
        <begin position="127"/>
        <end position="145"/>
    </location>
</feature>
<sequence>MTTHLLLDLLYVLLETLLLLIWHVCVHLQFFFFFCIVLLCYYLIFFFFLSIKMAMSKIKQNNNIFNNNNNFILRIGDLTTELEQIMKNSNPYIRKKVECFPFLVCFVLMLIRVVQRAPEIMPDYFKLAVQLLFSYISFYCFVLDFKNQFNNLEHLNFNWSKKQNEIK</sequence>
<keyword evidence="3" id="KW-1185">Reference proteome</keyword>
<protein>
    <submittedName>
        <fullName evidence="2">Uncharacterized protein</fullName>
    </submittedName>
</protein>
<dbReference type="Proteomes" id="UP000023152">
    <property type="component" value="Unassembled WGS sequence"/>
</dbReference>
<dbReference type="AlphaFoldDB" id="X6NIF3"/>
<keyword evidence="1" id="KW-1133">Transmembrane helix</keyword>
<comment type="caution">
    <text evidence="2">The sequence shown here is derived from an EMBL/GenBank/DDBJ whole genome shotgun (WGS) entry which is preliminary data.</text>
</comment>
<evidence type="ECO:0000256" key="1">
    <source>
        <dbReference type="SAM" id="Phobius"/>
    </source>
</evidence>
<proteinExistence type="predicted"/>
<evidence type="ECO:0000313" key="2">
    <source>
        <dbReference type="EMBL" id="ETO25132.1"/>
    </source>
</evidence>
<keyword evidence="1" id="KW-0812">Transmembrane</keyword>
<accession>X6NIF3</accession>
<evidence type="ECO:0000313" key="3">
    <source>
        <dbReference type="Proteomes" id="UP000023152"/>
    </source>
</evidence>
<feature type="transmembrane region" description="Helical" evidence="1">
    <location>
        <begin position="5"/>
        <end position="24"/>
    </location>
</feature>
<reference evidence="2 3" key="1">
    <citation type="journal article" date="2013" name="Curr. Biol.">
        <title>The Genome of the Foraminiferan Reticulomyxa filosa.</title>
        <authorList>
            <person name="Glockner G."/>
            <person name="Hulsmann N."/>
            <person name="Schleicher M."/>
            <person name="Noegel A.A."/>
            <person name="Eichinger L."/>
            <person name="Gallinger C."/>
            <person name="Pawlowski J."/>
            <person name="Sierra R."/>
            <person name="Euteneuer U."/>
            <person name="Pillet L."/>
            <person name="Moustafa A."/>
            <person name="Platzer M."/>
            <person name="Groth M."/>
            <person name="Szafranski K."/>
            <person name="Schliwa M."/>
        </authorList>
    </citation>
    <scope>NUCLEOTIDE SEQUENCE [LARGE SCALE GENOMIC DNA]</scope>
</reference>
<organism evidence="2 3">
    <name type="scientific">Reticulomyxa filosa</name>
    <dbReference type="NCBI Taxonomy" id="46433"/>
    <lineage>
        <taxon>Eukaryota</taxon>
        <taxon>Sar</taxon>
        <taxon>Rhizaria</taxon>
        <taxon>Retaria</taxon>
        <taxon>Foraminifera</taxon>
        <taxon>Monothalamids</taxon>
        <taxon>Reticulomyxidae</taxon>
        <taxon>Reticulomyxa</taxon>
    </lineage>
</organism>
<feature type="transmembrane region" description="Helical" evidence="1">
    <location>
        <begin position="30"/>
        <end position="51"/>
    </location>
</feature>